<reference evidence="4 5" key="1">
    <citation type="submission" date="2019-02" db="EMBL/GenBank/DDBJ databases">
        <title>Deep-cultivation of Planctomycetes and their phenomic and genomic characterization uncovers novel biology.</title>
        <authorList>
            <person name="Wiegand S."/>
            <person name="Jogler M."/>
            <person name="Boedeker C."/>
            <person name="Pinto D."/>
            <person name="Vollmers J."/>
            <person name="Rivas-Marin E."/>
            <person name="Kohn T."/>
            <person name="Peeters S.H."/>
            <person name="Heuer A."/>
            <person name="Rast P."/>
            <person name="Oberbeckmann S."/>
            <person name="Bunk B."/>
            <person name="Jeske O."/>
            <person name="Meyerdierks A."/>
            <person name="Storesund J.E."/>
            <person name="Kallscheuer N."/>
            <person name="Luecker S."/>
            <person name="Lage O.M."/>
            <person name="Pohl T."/>
            <person name="Merkel B.J."/>
            <person name="Hornburger P."/>
            <person name="Mueller R.-W."/>
            <person name="Bruemmer F."/>
            <person name="Labrenz M."/>
            <person name="Spormann A.M."/>
            <person name="Op Den Camp H."/>
            <person name="Overmann J."/>
            <person name="Amann R."/>
            <person name="Jetten M.S.M."/>
            <person name="Mascher T."/>
            <person name="Medema M.H."/>
            <person name="Devos D.P."/>
            <person name="Kaster A.-K."/>
            <person name="Ovreas L."/>
            <person name="Rohde M."/>
            <person name="Galperin M.Y."/>
            <person name="Jogler C."/>
        </authorList>
    </citation>
    <scope>NUCLEOTIDE SEQUENCE [LARGE SCALE GENOMIC DNA]</scope>
    <source>
        <strain evidence="4 5">Pan54</strain>
    </source>
</reference>
<dbReference type="InterPro" id="IPR001789">
    <property type="entry name" value="Sig_transdc_resp-reg_receiver"/>
</dbReference>
<organism evidence="4 5">
    <name type="scientific">Rubinisphaera italica</name>
    <dbReference type="NCBI Taxonomy" id="2527969"/>
    <lineage>
        <taxon>Bacteria</taxon>
        <taxon>Pseudomonadati</taxon>
        <taxon>Planctomycetota</taxon>
        <taxon>Planctomycetia</taxon>
        <taxon>Planctomycetales</taxon>
        <taxon>Planctomycetaceae</taxon>
        <taxon>Rubinisphaera</taxon>
    </lineage>
</organism>
<keyword evidence="5" id="KW-1185">Reference proteome</keyword>
<feature type="domain" description="Response regulatory" evidence="3">
    <location>
        <begin position="3"/>
        <end position="119"/>
    </location>
</feature>
<protein>
    <submittedName>
        <fullName evidence="4">Transcriptional regulatory protein DegU</fullName>
    </submittedName>
</protein>
<evidence type="ECO:0000256" key="1">
    <source>
        <dbReference type="ARBA" id="ARBA00022553"/>
    </source>
</evidence>
<evidence type="ECO:0000313" key="5">
    <source>
        <dbReference type="Proteomes" id="UP000316095"/>
    </source>
</evidence>
<dbReference type="InterPro" id="IPR003594">
    <property type="entry name" value="HATPase_dom"/>
</dbReference>
<dbReference type="CDD" id="cd00156">
    <property type="entry name" value="REC"/>
    <property type="match status" value="1"/>
</dbReference>
<dbReference type="Pfam" id="PF00072">
    <property type="entry name" value="Response_reg"/>
    <property type="match status" value="1"/>
</dbReference>
<dbReference type="GO" id="GO:0000160">
    <property type="term" value="P:phosphorelay signal transduction system"/>
    <property type="evidence" value="ECO:0007669"/>
    <property type="project" value="InterPro"/>
</dbReference>
<comment type="caution">
    <text evidence="4">The sequence shown here is derived from an EMBL/GenBank/DDBJ whole genome shotgun (WGS) entry which is preliminary data.</text>
</comment>
<dbReference type="SUPFAM" id="SSF52172">
    <property type="entry name" value="CheY-like"/>
    <property type="match status" value="1"/>
</dbReference>
<evidence type="ECO:0000313" key="4">
    <source>
        <dbReference type="EMBL" id="TWT62525.1"/>
    </source>
</evidence>
<feature type="modified residue" description="4-aspartylphosphate" evidence="2">
    <location>
        <position position="54"/>
    </location>
</feature>
<evidence type="ECO:0000256" key="2">
    <source>
        <dbReference type="PROSITE-ProRule" id="PRU00169"/>
    </source>
</evidence>
<dbReference type="EMBL" id="SJPG01000001">
    <property type="protein sequence ID" value="TWT62525.1"/>
    <property type="molecule type" value="Genomic_DNA"/>
</dbReference>
<gene>
    <name evidence="4" type="primary">degU</name>
    <name evidence="4" type="ORF">Pan54_32670</name>
</gene>
<keyword evidence="1 2" id="KW-0597">Phosphoprotein</keyword>
<dbReference type="InterPro" id="IPR036890">
    <property type="entry name" value="HATPase_C_sf"/>
</dbReference>
<name>A0A5C5XK68_9PLAN</name>
<dbReference type="SMART" id="SM00448">
    <property type="entry name" value="REC"/>
    <property type="match status" value="1"/>
</dbReference>
<accession>A0A5C5XK68</accession>
<dbReference type="InterPro" id="IPR050595">
    <property type="entry name" value="Bact_response_regulator"/>
</dbReference>
<evidence type="ECO:0000259" key="3">
    <source>
        <dbReference type="PROSITE" id="PS50110"/>
    </source>
</evidence>
<dbReference type="CDD" id="cd16936">
    <property type="entry name" value="HATPase_RsbW-like"/>
    <property type="match status" value="1"/>
</dbReference>
<sequence>MTSILVVDDSLFDLKRAQHLLQKQIPDSQILTASDGVIALSIVEEFHPQVVVTDLQMPNMNGLELVMELQERFPLIPVVLMTAAGSEKIAAEALTKGAASYVPKSQLAVDLAPVVSRLLGLAREKNHQQKLLMSLSEATFIMDNDRNLHSTFVQEFRHSLEMRKMFSENDCFRITTAIDEALSNAYFHGNLEVSSKLREQDLHSFEALAMKRQSEEPYRDRQIRVHIRFDAGLTVTISDEGPGFDPKSLPDPFSDGFAERPCGRGVLLMKSFMDNVQFNKRGNQVILFKNSSSLTGVSS</sequence>
<dbReference type="Gene3D" id="3.40.50.2300">
    <property type="match status" value="1"/>
</dbReference>
<proteinExistence type="predicted"/>
<dbReference type="SUPFAM" id="SSF55874">
    <property type="entry name" value="ATPase domain of HSP90 chaperone/DNA topoisomerase II/histidine kinase"/>
    <property type="match status" value="1"/>
</dbReference>
<dbReference type="Proteomes" id="UP000316095">
    <property type="component" value="Unassembled WGS sequence"/>
</dbReference>
<dbReference type="PANTHER" id="PTHR44591">
    <property type="entry name" value="STRESS RESPONSE REGULATOR PROTEIN 1"/>
    <property type="match status" value="1"/>
</dbReference>
<dbReference type="OrthoDB" id="9770645at2"/>
<dbReference type="PROSITE" id="PS50110">
    <property type="entry name" value="RESPONSE_REGULATORY"/>
    <property type="match status" value="1"/>
</dbReference>
<dbReference type="Gene3D" id="3.30.565.10">
    <property type="entry name" value="Histidine kinase-like ATPase, C-terminal domain"/>
    <property type="match status" value="1"/>
</dbReference>
<dbReference type="Pfam" id="PF13581">
    <property type="entry name" value="HATPase_c_2"/>
    <property type="match status" value="1"/>
</dbReference>
<dbReference type="RefSeq" id="WP_146504372.1">
    <property type="nucleotide sequence ID" value="NZ_SJPG01000001.1"/>
</dbReference>
<dbReference type="InterPro" id="IPR011006">
    <property type="entry name" value="CheY-like_superfamily"/>
</dbReference>
<dbReference type="AlphaFoldDB" id="A0A5C5XK68"/>
<dbReference type="PANTHER" id="PTHR44591:SF3">
    <property type="entry name" value="RESPONSE REGULATORY DOMAIN-CONTAINING PROTEIN"/>
    <property type="match status" value="1"/>
</dbReference>